<dbReference type="Pfam" id="PF02517">
    <property type="entry name" value="Rce1-like"/>
    <property type="match status" value="1"/>
</dbReference>
<dbReference type="Proteomes" id="UP000252008">
    <property type="component" value="Unassembled WGS sequence"/>
</dbReference>
<evidence type="ECO:0000313" key="2">
    <source>
        <dbReference type="EMBL" id="SRX78362.1"/>
    </source>
</evidence>
<accession>A0A375YB71</accession>
<dbReference type="EMBL" id="UEGS01000001">
    <property type="protein sequence ID" value="SRX78362.1"/>
    <property type="molecule type" value="Genomic_DNA"/>
</dbReference>
<feature type="domain" description="CAAX prenyl protease 2/Lysostaphin resistance protein A-like" evidence="1">
    <location>
        <begin position="97"/>
        <end position="190"/>
    </location>
</feature>
<protein>
    <recommendedName>
        <fullName evidence="1">CAAX prenyl protease 2/Lysostaphin resistance protein A-like domain-containing protein</fullName>
    </recommendedName>
</protein>
<dbReference type="PIRSF" id="PIRSF026622">
    <property type="entry name" value="Proteas_026622"/>
    <property type="match status" value="1"/>
</dbReference>
<dbReference type="AlphaFoldDB" id="A0A375YB71"/>
<evidence type="ECO:0000313" key="3">
    <source>
        <dbReference type="Proteomes" id="UP000252008"/>
    </source>
</evidence>
<keyword evidence="3" id="KW-1185">Reference proteome</keyword>
<dbReference type="InterPro" id="IPR003675">
    <property type="entry name" value="Rce1/LyrA-like_dom"/>
</dbReference>
<proteinExistence type="predicted"/>
<dbReference type="GO" id="GO:0080120">
    <property type="term" value="P:CAAX-box protein maturation"/>
    <property type="evidence" value="ECO:0007669"/>
    <property type="project" value="UniProtKB-ARBA"/>
</dbReference>
<organism evidence="2 3">
    <name type="scientific">Mycolicibacterium parafortuitum</name>
    <name type="common">Mycobacterium parafortuitum</name>
    <dbReference type="NCBI Taxonomy" id="39692"/>
    <lineage>
        <taxon>Bacteria</taxon>
        <taxon>Bacillati</taxon>
        <taxon>Actinomycetota</taxon>
        <taxon>Actinomycetes</taxon>
        <taxon>Mycobacteriales</taxon>
        <taxon>Mycobacteriaceae</taxon>
        <taxon>Mycolicibacterium</taxon>
    </lineage>
</organism>
<dbReference type="InterPro" id="IPR015837">
    <property type="entry name" value="UCP026622_CAAX_protease"/>
</dbReference>
<evidence type="ECO:0000259" key="1">
    <source>
        <dbReference type="Pfam" id="PF02517"/>
    </source>
</evidence>
<dbReference type="GO" id="GO:0004175">
    <property type="term" value="F:endopeptidase activity"/>
    <property type="evidence" value="ECO:0007669"/>
    <property type="project" value="UniProtKB-ARBA"/>
</dbReference>
<gene>
    <name evidence="2" type="ORF">MPP7335_00085</name>
</gene>
<name>A0A375YB71_MYCPF</name>
<reference evidence="2 3" key="1">
    <citation type="submission" date="2018-05" db="EMBL/GenBank/DDBJ databases">
        <authorList>
            <consortium name="IHU Genomes"/>
        </authorList>
    </citation>
    <scope>NUCLEOTIDE SEQUENCE [LARGE SCALE GENOMIC DNA]</scope>
    <source>
        <strain evidence="2 3">P7335</strain>
    </source>
</reference>
<dbReference type="STRING" id="39692.BST38_03290"/>
<sequence length="223" mass="23328">MRDGLRAGGLALTVLGWSVLAPRLPQRWNPLPQMAFGGALAVLSRRSLGLRPPRLWRGVRWGSAVAVPVAAAVAATTLLPPVRAGMAARELPASPARWLLLRIPLATVWSEEVAFRAALRTAAEQAWGPDAGNLFAATVFGLSHIPDARAAGDPVLGTVLVTGAAGWGLGRLHARSGSLAAPMIVHLVLNEAGAVAALAIQRRRSARARPGRAARSAGRRSRS</sequence>
<dbReference type="RefSeq" id="WP_083141826.1">
    <property type="nucleotide sequence ID" value="NZ_CP157737.1"/>
</dbReference>